<evidence type="ECO:0000313" key="2">
    <source>
        <dbReference type="Proteomes" id="UP000012589"/>
    </source>
</evidence>
<dbReference type="HOGENOM" id="CLU_175524_2_0_9"/>
<dbReference type="STRING" id="1235802.C823_01654"/>
<dbReference type="EMBL" id="AQFT01000053">
    <property type="protein sequence ID" value="EMZ30421.1"/>
    <property type="molecule type" value="Genomic_DNA"/>
</dbReference>
<accession>N2AQM1</accession>
<organism evidence="1 2">
    <name type="scientific">Eubacterium plexicaudatum ASF492</name>
    <dbReference type="NCBI Taxonomy" id="1235802"/>
    <lineage>
        <taxon>Bacteria</taxon>
        <taxon>Bacillati</taxon>
        <taxon>Bacillota</taxon>
        <taxon>Clostridia</taxon>
        <taxon>Eubacteriales</taxon>
        <taxon>Eubacteriaceae</taxon>
        <taxon>Eubacterium</taxon>
    </lineage>
</organism>
<dbReference type="Pfam" id="PF20063">
    <property type="entry name" value="DUF6462"/>
    <property type="match status" value="1"/>
</dbReference>
<keyword evidence="2" id="KW-1185">Reference proteome</keyword>
<dbReference type="Proteomes" id="UP000012589">
    <property type="component" value="Unassembled WGS sequence"/>
</dbReference>
<comment type="caution">
    <text evidence="1">The sequence shown here is derived from an EMBL/GenBank/DDBJ whole genome shotgun (WGS) entry which is preliminary data.</text>
</comment>
<gene>
    <name evidence="1" type="ORF">C823_01654</name>
</gene>
<name>N2AQM1_9FIRM</name>
<sequence length="78" mass="9050">MSEERNSHDKKVRVTAKNKRFVRYADGAEMYSMGLSKFQQLARDAGACYKLGQMVLVNLDILDEYLETFRIVDSDYYG</sequence>
<dbReference type="PATRIC" id="fig|1235802.3.peg.1755"/>
<dbReference type="eggNOG" id="ENOG5032YBT">
    <property type="taxonomic scope" value="Bacteria"/>
</dbReference>
<evidence type="ECO:0000313" key="1">
    <source>
        <dbReference type="EMBL" id="EMZ30421.1"/>
    </source>
</evidence>
<reference evidence="1 2" key="1">
    <citation type="journal article" date="2014" name="Genome Announc.">
        <title>Draft genome sequences of the altered schaedler flora, a defined bacterial community from gnotobiotic mice.</title>
        <authorList>
            <person name="Wannemuehler M.J."/>
            <person name="Overstreet A.M."/>
            <person name="Ward D.V."/>
            <person name="Phillips G.J."/>
        </authorList>
    </citation>
    <scope>NUCLEOTIDE SEQUENCE [LARGE SCALE GENOMIC DNA]</scope>
    <source>
        <strain evidence="1 2">ASF492</strain>
    </source>
</reference>
<dbReference type="InterPro" id="IPR045591">
    <property type="entry name" value="DUF6462"/>
</dbReference>
<proteinExistence type="predicted"/>
<dbReference type="AlphaFoldDB" id="N2AQM1"/>
<dbReference type="OrthoDB" id="1827122at2"/>
<protein>
    <submittedName>
        <fullName evidence="1">Uncharacterized protein</fullName>
    </submittedName>
</protein>